<dbReference type="AlphaFoldDB" id="A0A1H6FXM9"/>
<evidence type="ECO:0000256" key="3">
    <source>
        <dbReference type="ARBA" id="ARBA00023002"/>
    </source>
</evidence>
<dbReference type="InterPro" id="IPR036291">
    <property type="entry name" value="NAD(P)-bd_dom_sf"/>
</dbReference>
<dbReference type="STRING" id="29539.SAMN02745716_1733"/>
<dbReference type="PIRSF" id="PIRSF000193">
    <property type="entry name" value="Pyrrol-5-carb_rd"/>
    <property type="match status" value="1"/>
</dbReference>
<keyword evidence="4 7" id="KW-0641">Proline biosynthesis</keyword>
<dbReference type="Gene3D" id="1.10.3730.10">
    <property type="entry name" value="ProC C-terminal domain-like"/>
    <property type="match status" value="1"/>
</dbReference>
<evidence type="ECO:0000313" key="11">
    <source>
        <dbReference type="Proteomes" id="UP000222056"/>
    </source>
</evidence>
<evidence type="ECO:0000313" key="10">
    <source>
        <dbReference type="EMBL" id="SEH14773.1"/>
    </source>
</evidence>
<dbReference type="GO" id="GO:0005737">
    <property type="term" value="C:cytoplasm"/>
    <property type="evidence" value="ECO:0007669"/>
    <property type="project" value="UniProtKB-SubCell"/>
</dbReference>
<feature type="binding site" evidence="6">
    <location>
        <position position="48"/>
    </location>
    <ligand>
        <name>NADPH</name>
        <dbReference type="ChEBI" id="CHEBI:57783"/>
    </ligand>
</feature>
<dbReference type="Pfam" id="PF03807">
    <property type="entry name" value="F420_oxidored"/>
    <property type="match status" value="1"/>
</dbReference>
<dbReference type="PANTHER" id="PTHR11645:SF0">
    <property type="entry name" value="PYRROLINE-5-CARBOXYLATE REDUCTASE 3"/>
    <property type="match status" value="1"/>
</dbReference>
<keyword evidence="4 7" id="KW-0028">Amino-acid biosynthesis</keyword>
<keyword evidence="4" id="KW-0963">Cytoplasm</keyword>
<dbReference type="GO" id="GO:0055129">
    <property type="term" value="P:L-proline biosynthetic process"/>
    <property type="evidence" value="ECO:0007669"/>
    <property type="project" value="UniProtKB-UniRule"/>
</dbReference>
<dbReference type="EMBL" id="FNWJ01000002">
    <property type="protein sequence ID" value="SEH14773.1"/>
    <property type="molecule type" value="Genomic_DNA"/>
</dbReference>
<dbReference type="PANTHER" id="PTHR11645">
    <property type="entry name" value="PYRROLINE-5-CARBOXYLATE REDUCTASE"/>
    <property type="match status" value="1"/>
</dbReference>
<organism evidence="10 11">
    <name type="scientific">Thermoleophilum album</name>
    <dbReference type="NCBI Taxonomy" id="29539"/>
    <lineage>
        <taxon>Bacteria</taxon>
        <taxon>Bacillati</taxon>
        <taxon>Actinomycetota</taxon>
        <taxon>Thermoleophilia</taxon>
        <taxon>Thermoleophilales</taxon>
        <taxon>Thermoleophilaceae</taxon>
        <taxon>Thermoleophilum</taxon>
    </lineage>
</organism>
<evidence type="ECO:0000256" key="1">
    <source>
        <dbReference type="ARBA" id="ARBA00005525"/>
    </source>
</evidence>
<dbReference type="InterPro" id="IPR029036">
    <property type="entry name" value="P5CR_dimer"/>
</dbReference>
<comment type="function">
    <text evidence="4">Catalyzes the reduction of 1-pyrroline-5-carboxylate (PCA) to L-proline.</text>
</comment>
<comment type="similarity">
    <text evidence="1 4 7">Belongs to the pyrroline-5-carboxylate reductase family.</text>
</comment>
<dbReference type="OrthoDB" id="9805754at2"/>
<evidence type="ECO:0000259" key="8">
    <source>
        <dbReference type="Pfam" id="PF03807"/>
    </source>
</evidence>
<dbReference type="GO" id="GO:0004735">
    <property type="term" value="F:pyrroline-5-carboxylate reductase activity"/>
    <property type="evidence" value="ECO:0007669"/>
    <property type="project" value="UniProtKB-UniRule"/>
</dbReference>
<accession>A0A1H6FXM9</accession>
<reference evidence="11" key="1">
    <citation type="submission" date="2016-10" db="EMBL/GenBank/DDBJ databases">
        <authorList>
            <person name="Varghese N."/>
            <person name="Submissions S."/>
        </authorList>
    </citation>
    <scope>NUCLEOTIDE SEQUENCE [LARGE SCALE GENOMIC DNA]</scope>
    <source>
        <strain evidence="11">ATCC 35263</strain>
    </source>
</reference>
<dbReference type="HAMAP" id="MF_01925">
    <property type="entry name" value="P5C_reductase"/>
    <property type="match status" value="1"/>
</dbReference>
<evidence type="ECO:0000256" key="7">
    <source>
        <dbReference type="RuleBase" id="RU003903"/>
    </source>
</evidence>
<keyword evidence="2 4" id="KW-0521">NADP</keyword>
<dbReference type="InterPro" id="IPR028939">
    <property type="entry name" value="P5C_Rdtase_cat_N"/>
</dbReference>
<dbReference type="SUPFAM" id="SSF51735">
    <property type="entry name" value="NAD(P)-binding Rossmann-fold domains"/>
    <property type="match status" value="1"/>
</dbReference>
<gene>
    <name evidence="4" type="primary">proC</name>
    <name evidence="10" type="ORF">SAMN02745716_1733</name>
</gene>
<evidence type="ECO:0000259" key="9">
    <source>
        <dbReference type="Pfam" id="PF14748"/>
    </source>
</evidence>
<dbReference type="RefSeq" id="WP_093118192.1">
    <property type="nucleotide sequence ID" value="NZ_FNWJ01000002.1"/>
</dbReference>
<evidence type="ECO:0000256" key="4">
    <source>
        <dbReference type="HAMAP-Rule" id="MF_01925"/>
    </source>
</evidence>
<dbReference type="SUPFAM" id="SSF48179">
    <property type="entry name" value="6-phosphogluconate dehydrogenase C-terminal domain-like"/>
    <property type="match status" value="1"/>
</dbReference>
<evidence type="ECO:0000256" key="6">
    <source>
        <dbReference type="PIRSR" id="PIRSR000193-1"/>
    </source>
</evidence>
<evidence type="ECO:0000256" key="5">
    <source>
        <dbReference type="NCBIfam" id="TIGR00112"/>
    </source>
</evidence>
<dbReference type="EC" id="1.5.1.2" evidence="4 5"/>
<evidence type="ECO:0000256" key="2">
    <source>
        <dbReference type="ARBA" id="ARBA00022857"/>
    </source>
</evidence>
<dbReference type="Pfam" id="PF14748">
    <property type="entry name" value="P5CR_dimer"/>
    <property type="match status" value="1"/>
</dbReference>
<keyword evidence="3 4" id="KW-0560">Oxidoreductase</keyword>
<comment type="catalytic activity">
    <reaction evidence="4">
        <text>L-proline + NAD(+) = (S)-1-pyrroline-5-carboxylate + NADH + 2 H(+)</text>
        <dbReference type="Rhea" id="RHEA:14105"/>
        <dbReference type="ChEBI" id="CHEBI:15378"/>
        <dbReference type="ChEBI" id="CHEBI:17388"/>
        <dbReference type="ChEBI" id="CHEBI:57540"/>
        <dbReference type="ChEBI" id="CHEBI:57945"/>
        <dbReference type="ChEBI" id="CHEBI:60039"/>
        <dbReference type="EC" id="1.5.1.2"/>
    </reaction>
</comment>
<protein>
    <recommendedName>
        <fullName evidence="4 5">Pyrroline-5-carboxylate reductase</fullName>
        <shortName evidence="4">P5C reductase</shortName>
        <shortName evidence="4">P5CR</shortName>
        <ecNumber evidence="4 5">1.5.1.2</ecNumber>
    </recommendedName>
    <alternativeName>
        <fullName evidence="4">PCA reductase</fullName>
    </alternativeName>
</protein>
<dbReference type="Proteomes" id="UP000222056">
    <property type="component" value="Unassembled WGS sequence"/>
</dbReference>
<dbReference type="NCBIfam" id="TIGR00112">
    <property type="entry name" value="proC"/>
    <property type="match status" value="1"/>
</dbReference>
<dbReference type="InterPro" id="IPR008927">
    <property type="entry name" value="6-PGluconate_DH-like_C_sf"/>
</dbReference>
<feature type="domain" description="Pyrroline-5-carboxylate reductase catalytic N-terminal" evidence="8">
    <location>
        <begin position="2"/>
        <end position="75"/>
    </location>
</feature>
<dbReference type="UniPathway" id="UPA00098">
    <property type="reaction ID" value="UER00361"/>
</dbReference>
<comment type="catalytic activity">
    <reaction evidence="4 7">
        <text>L-proline + NADP(+) = (S)-1-pyrroline-5-carboxylate + NADPH + 2 H(+)</text>
        <dbReference type="Rhea" id="RHEA:14109"/>
        <dbReference type="ChEBI" id="CHEBI:15378"/>
        <dbReference type="ChEBI" id="CHEBI:17388"/>
        <dbReference type="ChEBI" id="CHEBI:57783"/>
        <dbReference type="ChEBI" id="CHEBI:58349"/>
        <dbReference type="ChEBI" id="CHEBI:60039"/>
        <dbReference type="EC" id="1.5.1.2"/>
    </reaction>
</comment>
<sequence>MRIGLIGAGNMASALARGLGQPLLVHDPQRERAEALVAQLGGEVCASNRELAERAELVFLCCKPAQLEAVAPELRGVARAVASVLAMTPLDRLEQAIGPPTALYRLMPNLPVAVGRGVIAYVPGPRAEEGPAQQLLALLARAGRVVEIEEQQLDALMALASCGPAFVARFLDELARAGARLGLAPELARELAMATAGGTVAYLEQTGLTPTELERQVATPGGATERGLAELDRLGLQEAVAAALARAAGVGVESR</sequence>
<feature type="binding site" evidence="6">
    <location>
        <begin position="6"/>
        <end position="11"/>
    </location>
    <ligand>
        <name>NADP(+)</name>
        <dbReference type="ChEBI" id="CHEBI:58349"/>
    </ligand>
</feature>
<proteinExistence type="inferred from homology"/>
<name>A0A1H6FXM9_THEAL</name>
<feature type="domain" description="Pyrroline-5-carboxylate reductase dimerisation" evidence="9">
    <location>
        <begin position="150"/>
        <end position="248"/>
    </location>
</feature>
<dbReference type="InterPro" id="IPR053790">
    <property type="entry name" value="P5CR-like_CS"/>
</dbReference>
<dbReference type="PROSITE" id="PS00521">
    <property type="entry name" value="P5CR"/>
    <property type="match status" value="1"/>
</dbReference>
<dbReference type="Gene3D" id="3.40.50.720">
    <property type="entry name" value="NAD(P)-binding Rossmann-like Domain"/>
    <property type="match status" value="1"/>
</dbReference>
<comment type="pathway">
    <text evidence="4 7">Amino-acid biosynthesis; L-proline biosynthesis; L-proline from L-glutamate 5-semialdehyde: step 1/1.</text>
</comment>
<comment type="subcellular location">
    <subcellularLocation>
        <location evidence="4">Cytoplasm</location>
    </subcellularLocation>
</comment>
<keyword evidence="11" id="KW-1185">Reference proteome</keyword>
<dbReference type="InterPro" id="IPR000304">
    <property type="entry name" value="Pyrroline-COOH_reductase"/>
</dbReference>